<reference evidence="2" key="1">
    <citation type="submission" date="2015-03" db="EMBL/GenBank/DDBJ databases">
        <authorList>
            <person name="Nijsse Bart"/>
        </authorList>
    </citation>
    <scope>NUCLEOTIDE SEQUENCE [LARGE SCALE GENOMIC DNA]</scope>
</reference>
<accession>A0A0U1L4E1</accession>
<keyword evidence="2" id="KW-1185">Reference proteome</keyword>
<protein>
    <submittedName>
        <fullName evidence="1">Uncharacterized protein</fullName>
    </submittedName>
</protein>
<dbReference type="Proteomes" id="UP000049855">
    <property type="component" value="Unassembled WGS sequence"/>
</dbReference>
<proteinExistence type="predicted"/>
<dbReference type="AlphaFoldDB" id="A0A0U1L4E1"/>
<sequence length="40" mass="4623">MPPLYRRGFVTITKGLIMPCADCNIKKCKHTLFLTYYTAI</sequence>
<name>A0A0U1L4E1_9FIRM</name>
<evidence type="ECO:0000313" key="2">
    <source>
        <dbReference type="Proteomes" id="UP000049855"/>
    </source>
</evidence>
<dbReference type="EMBL" id="CTRP01000014">
    <property type="protein sequence ID" value="CQR74375.1"/>
    <property type="molecule type" value="Genomic_DNA"/>
</dbReference>
<gene>
    <name evidence="1" type="ORF">SpAn4DRAFT_0837</name>
</gene>
<evidence type="ECO:0000313" key="1">
    <source>
        <dbReference type="EMBL" id="CQR74375.1"/>
    </source>
</evidence>
<organism evidence="1 2">
    <name type="scientific">Sporomusa ovata</name>
    <dbReference type="NCBI Taxonomy" id="2378"/>
    <lineage>
        <taxon>Bacteria</taxon>
        <taxon>Bacillati</taxon>
        <taxon>Bacillota</taxon>
        <taxon>Negativicutes</taxon>
        <taxon>Selenomonadales</taxon>
        <taxon>Sporomusaceae</taxon>
        <taxon>Sporomusa</taxon>
    </lineage>
</organism>